<feature type="region of interest" description="Disordered" evidence="5">
    <location>
        <begin position="1"/>
        <end position="24"/>
    </location>
</feature>
<keyword evidence="9" id="KW-1185">Reference proteome</keyword>
<evidence type="ECO:0000259" key="7">
    <source>
        <dbReference type="Pfam" id="PF02656"/>
    </source>
</evidence>
<evidence type="ECO:0000313" key="8">
    <source>
        <dbReference type="EMBL" id="GEO94471.1"/>
    </source>
</evidence>
<feature type="transmembrane region" description="Helical" evidence="6">
    <location>
        <begin position="30"/>
        <end position="49"/>
    </location>
</feature>
<keyword evidence="4 6" id="KW-0472">Membrane</keyword>
<evidence type="ECO:0000256" key="3">
    <source>
        <dbReference type="ARBA" id="ARBA00022989"/>
    </source>
</evidence>
<feature type="transmembrane region" description="Helical" evidence="6">
    <location>
        <begin position="55"/>
        <end position="73"/>
    </location>
</feature>
<accession>A0A512I9V4</accession>
<comment type="caution">
    <text evidence="8">The sequence shown here is derived from an EMBL/GenBank/DDBJ whole genome shotgun (WGS) entry which is preliminary data.</text>
</comment>
<organism evidence="8 9">
    <name type="scientific">Kocuria turfanensis</name>
    <dbReference type="NCBI Taxonomy" id="388357"/>
    <lineage>
        <taxon>Bacteria</taxon>
        <taxon>Bacillati</taxon>
        <taxon>Actinomycetota</taxon>
        <taxon>Actinomycetes</taxon>
        <taxon>Micrococcales</taxon>
        <taxon>Micrococcaceae</taxon>
        <taxon>Kocuria</taxon>
    </lineage>
</organism>
<comment type="subcellular location">
    <subcellularLocation>
        <location evidence="1">Endomembrane system</location>
        <topology evidence="1">Multi-pass membrane protein</topology>
    </subcellularLocation>
</comment>
<dbReference type="Pfam" id="PF02656">
    <property type="entry name" value="DUF202"/>
    <property type="match status" value="1"/>
</dbReference>
<dbReference type="STRING" id="388357.GCA_001580365_01655"/>
<evidence type="ECO:0000313" key="9">
    <source>
        <dbReference type="Proteomes" id="UP000321103"/>
    </source>
</evidence>
<dbReference type="InterPro" id="IPR003807">
    <property type="entry name" value="DUF202"/>
</dbReference>
<keyword evidence="3 6" id="KW-1133">Transmembrane helix</keyword>
<evidence type="ECO:0000256" key="1">
    <source>
        <dbReference type="ARBA" id="ARBA00004127"/>
    </source>
</evidence>
<evidence type="ECO:0000256" key="4">
    <source>
        <dbReference type="ARBA" id="ARBA00023136"/>
    </source>
</evidence>
<dbReference type="GO" id="GO:0012505">
    <property type="term" value="C:endomembrane system"/>
    <property type="evidence" value="ECO:0007669"/>
    <property type="project" value="UniProtKB-SubCell"/>
</dbReference>
<proteinExistence type="predicted"/>
<sequence>MPRPHSRRPAPPPERPHEDEGLQPERTTMAWGRTLMSFVVVSAVFLRWLPQHGPFVLVLFGLAVLTAGSIYLTQRPRYARSARGIAREESAPEAGAVLATALAVLVLGALGVWVVLVLV</sequence>
<dbReference type="EMBL" id="BJZS01000017">
    <property type="protein sequence ID" value="GEO94471.1"/>
    <property type="molecule type" value="Genomic_DNA"/>
</dbReference>
<evidence type="ECO:0000256" key="5">
    <source>
        <dbReference type="SAM" id="MobiDB-lite"/>
    </source>
</evidence>
<evidence type="ECO:0000256" key="2">
    <source>
        <dbReference type="ARBA" id="ARBA00022692"/>
    </source>
</evidence>
<feature type="transmembrane region" description="Helical" evidence="6">
    <location>
        <begin position="94"/>
        <end position="116"/>
    </location>
</feature>
<keyword evidence="2 6" id="KW-0812">Transmembrane</keyword>
<reference evidence="8 9" key="1">
    <citation type="submission" date="2019-07" db="EMBL/GenBank/DDBJ databases">
        <title>Whole genome shotgun sequence of Kocuria turfanensis NBRC 107627.</title>
        <authorList>
            <person name="Hosoyama A."/>
            <person name="Uohara A."/>
            <person name="Ohji S."/>
            <person name="Ichikawa N."/>
        </authorList>
    </citation>
    <scope>NUCLEOTIDE SEQUENCE [LARGE SCALE GENOMIC DNA]</scope>
    <source>
        <strain evidence="8 9">NBRC 107627</strain>
    </source>
</reference>
<protein>
    <recommendedName>
        <fullName evidence="7">DUF202 domain-containing protein</fullName>
    </recommendedName>
</protein>
<dbReference type="RefSeq" id="WP_062735353.1">
    <property type="nucleotide sequence ID" value="NZ_BJZS01000017.1"/>
</dbReference>
<dbReference type="Proteomes" id="UP000321103">
    <property type="component" value="Unassembled WGS sequence"/>
</dbReference>
<feature type="domain" description="DUF202" evidence="7">
    <location>
        <begin position="19"/>
        <end position="83"/>
    </location>
</feature>
<name>A0A512I9V4_9MICC</name>
<gene>
    <name evidence="8" type="ORF">KTU01_05940</name>
</gene>
<dbReference type="AlphaFoldDB" id="A0A512I9V4"/>
<evidence type="ECO:0000256" key="6">
    <source>
        <dbReference type="SAM" id="Phobius"/>
    </source>
</evidence>